<evidence type="ECO:0000313" key="2">
    <source>
        <dbReference type="EMBL" id="CAJ0591649.1"/>
    </source>
</evidence>
<comment type="caution">
    <text evidence="2">The sequence shown here is derived from an EMBL/GenBank/DDBJ whole genome shotgun (WGS) entry which is preliminary data.</text>
</comment>
<keyword evidence="1" id="KW-0732">Signal</keyword>
<evidence type="ECO:0000313" key="3">
    <source>
        <dbReference type="Proteomes" id="UP001176961"/>
    </source>
</evidence>
<feature type="signal peptide" evidence="1">
    <location>
        <begin position="1"/>
        <end position="17"/>
    </location>
</feature>
<dbReference type="AlphaFoldDB" id="A0AA36DS29"/>
<proteinExistence type="predicted"/>
<sequence length="185" mass="20933">MKVLLSFTLVILTCVNAQTITNKAMRTLFKYADTNATDKLTTALNKDNTTAERIKRVTTWIETNLVKKGATVPKGAVEGDKAATLKRVKAFLNQRESLRKLVNQVNDPVRTVVPTATVNEMKKLFWKIDQEKNNDLSLTDPEFHKKVLGLIPKDKQKAVMNKVKSATETFQKKNPTDAKNLLWDF</sequence>
<dbReference type="EMBL" id="CATQJL010000001">
    <property type="protein sequence ID" value="CAJ0591649.1"/>
    <property type="molecule type" value="Genomic_DNA"/>
</dbReference>
<evidence type="ECO:0008006" key="4">
    <source>
        <dbReference type="Google" id="ProtNLM"/>
    </source>
</evidence>
<organism evidence="2 3">
    <name type="scientific">Cylicocyclus nassatus</name>
    <name type="common">Nematode worm</name>
    <dbReference type="NCBI Taxonomy" id="53992"/>
    <lineage>
        <taxon>Eukaryota</taxon>
        <taxon>Metazoa</taxon>
        <taxon>Ecdysozoa</taxon>
        <taxon>Nematoda</taxon>
        <taxon>Chromadorea</taxon>
        <taxon>Rhabditida</taxon>
        <taxon>Rhabditina</taxon>
        <taxon>Rhabditomorpha</taxon>
        <taxon>Strongyloidea</taxon>
        <taxon>Strongylidae</taxon>
        <taxon>Cylicocyclus</taxon>
    </lineage>
</organism>
<protein>
    <recommendedName>
        <fullName evidence="4">DUF3106 domain-containing protein</fullName>
    </recommendedName>
</protein>
<accession>A0AA36DS29</accession>
<evidence type="ECO:0000256" key="1">
    <source>
        <dbReference type="SAM" id="SignalP"/>
    </source>
</evidence>
<keyword evidence="3" id="KW-1185">Reference proteome</keyword>
<reference evidence="2" key="1">
    <citation type="submission" date="2023-07" db="EMBL/GenBank/DDBJ databases">
        <authorList>
            <consortium name="CYATHOMIX"/>
        </authorList>
    </citation>
    <scope>NUCLEOTIDE SEQUENCE</scope>
    <source>
        <strain evidence="2">N/A</strain>
    </source>
</reference>
<dbReference type="Proteomes" id="UP001176961">
    <property type="component" value="Unassembled WGS sequence"/>
</dbReference>
<feature type="chain" id="PRO_5041239393" description="DUF3106 domain-containing protein" evidence="1">
    <location>
        <begin position="18"/>
        <end position="185"/>
    </location>
</feature>
<gene>
    <name evidence="2" type="ORF">CYNAS_LOCUS3632</name>
</gene>
<dbReference type="PANTHER" id="PTHR36946">
    <property type="entry name" value="PROTEIN CBG13897-RELATED"/>
    <property type="match status" value="1"/>
</dbReference>
<name>A0AA36DS29_CYLNA</name>